<dbReference type="SMART" id="SM00443">
    <property type="entry name" value="G_patch"/>
    <property type="match status" value="1"/>
</dbReference>
<dbReference type="Proteomes" id="UP000799436">
    <property type="component" value="Unassembled WGS sequence"/>
</dbReference>
<evidence type="ECO:0000313" key="3">
    <source>
        <dbReference type="Proteomes" id="UP000799436"/>
    </source>
</evidence>
<evidence type="ECO:0000259" key="1">
    <source>
        <dbReference type="PROSITE" id="PS50174"/>
    </source>
</evidence>
<proteinExistence type="predicted"/>
<evidence type="ECO:0000313" key="2">
    <source>
        <dbReference type="EMBL" id="KAF2771443.1"/>
    </source>
</evidence>
<dbReference type="PANTHER" id="PTHR20923:SF1">
    <property type="entry name" value="G PATCH DOMAIN AND ANKYRIN REPEAT-CONTAINING PROTEIN 1"/>
    <property type="match status" value="1"/>
</dbReference>
<protein>
    <recommendedName>
        <fullName evidence="1">G-patch domain-containing protein</fullName>
    </recommendedName>
</protein>
<dbReference type="Pfam" id="PF01585">
    <property type="entry name" value="G-patch"/>
    <property type="match status" value="1"/>
</dbReference>
<sequence>MSNYSDEEYEVPLRDQRYFGAGIKRKRVQFVPSTEDTRSVRCLPVTPSALSAADRYLSIVRKGPDGSTIPNGAAHPICEICKRPIDPSATSAHESSLTHQIALQHSHPPLNVDRKRKGFAVLESHGWDPDSRLGLGAKGSEGRLQPVRATEKVDRAGLGAKLDGGVKVKERVIKMDAGKVQVLEGERKRKAEKLRNAFYRSEEVERYLGQDQVNPGLDLAAFKRAKRRR</sequence>
<dbReference type="AlphaFoldDB" id="A0A6G1LER7"/>
<dbReference type="PANTHER" id="PTHR20923">
    <property type="entry name" value="BAT4 PROTEIN-RELATED"/>
    <property type="match status" value="1"/>
</dbReference>
<dbReference type="InterPro" id="IPR039146">
    <property type="entry name" value="GPANK1"/>
</dbReference>
<keyword evidence="3" id="KW-1185">Reference proteome</keyword>
<dbReference type="OrthoDB" id="20282at2759"/>
<dbReference type="GO" id="GO:0003676">
    <property type="term" value="F:nucleic acid binding"/>
    <property type="evidence" value="ECO:0007669"/>
    <property type="project" value="InterPro"/>
</dbReference>
<organism evidence="2 3">
    <name type="scientific">Teratosphaeria nubilosa</name>
    <dbReference type="NCBI Taxonomy" id="161662"/>
    <lineage>
        <taxon>Eukaryota</taxon>
        <taxon>Fungi</taxon>
        <taxon>Dikarya</taxon>
        <taxon>Ascomycota</taxon>
        <taxon>Pezizomycotina</taxon>
        <taxon>Dothideomycetes</taxon>
        <taxon>Dothideomycetidae</taxon>
        <taxon>Mycosphaerellales</taxon>
        <taxon>Teratosphaeriaceae</taxon>
        <taxon>Teratosphaeria</taxon>
    </lineage>
</organism>
<reference evidence="2" key="1">
    <citation type="journal article" date="2020" name="Stud. Mycol.">
        <title>101 Dothideomycetes genomes: a test case for predicting lifestyles and emergence of pathogens.</title>
        <authorList>
            <person name="Haridas S."/>
            <person name="Albert R."/>
            <person name="Binder M."/>
            <person name="Bloem J."/>
            <person name="Labutti K."/>
            <person name="Salamov A."/>
            <person name="Andreopoulos B."/>
            <person name="Baker S."/>
            <person name="Barry K."/>
            <person name="Bills G."/>
            <person name="Bluhm B."/>
            <person name="Cannon C."/>
            <person name="Castanera R."/>
            <person name="Culley D."/>
            <person name="Daum C."/>
            <person name="Ezra D."/>
            <person name="Gonzalez J."/>
            <person name="Henrissat B."/>
            <person name="Kuo A."/>
            <person name="Liang C."/>
            <person name="Lipzen A."/>
            <person name="Lutzoni F."/>
            <person name="Magnuson J."/>
            <person name="Mondo S."/>
            <person name="Nolan M."/>
            <person name="Ohm R."/>
            <person name="Pangilinan J."/>
            <person name="Park H.-J."/>
            <person name="Ramirez L."/>
            <person name="Alfaro M."/>
            <person name="Sun H."/>
            <person name="Tritt A."/>
            <person name="Yoshinaga Y."/>
            <person name="Zwiers L.-H."/>
            <person name="Turgeon B."/>
            <person name="Goodwin S."/>
            <person name="Spatafora J."/>
            <person name="Crous P."/>
            <person name="Grigoriev I."/>
        </authorList>
    </citation>
    <scope>NUCLEOTIDE SEQUENCE</scope>
    <source>
        <strain evidence="2">CBS 116005</strain>
    </source>
</reference>
<feature type="domain" description="G-patch" evidence="1">
    <location>
        <begin position="114"/>
        <end position="163"/>
    </location>
</feature>
<dbReference type="InterPro" id="IPR000467">
    <property type="entry name" value="G_patch_dom"/>
</dbReference>
<gene>
    <name evidence="2" type="ORF">EJ03DRAFT_308780</name>
</gene>
<dbReference type="PROSITE" id="PS50174">
    <property type="entry name" value="G_PATCH"/>
    <property type="match status" value="1"/>
</dbReference>
<name>A0A6G1LER7_9PEZI</name>
<dbReference type="EMBL" id="ML995819">
    <property type="protein sequence ID" value="KAF2771443.1"/>
    <property type="molecule type" value="Genomic_DNA"/>
</dbReference>
<accession>A0A6G1LER7</accession>